<keyword evidence="4" id="KW-1185">Reference proteome</keyword>
<name>A0A1Q3DV35_LENED</name>
<organism evidence="3 4">
    <name type="scientific">Lentinula edodes</name>
    <name type="common">Shiitake mushroom</name>
    <name type="synonym">Lentinus edodes</name>
    <dbReference type="NCBI Taxonomy" id="5353"/>
    <lineage>
        <taxon>Eukaryota</taxon>
        <taxon>Fungi</taxon>
        <taxon>Dikarya</taxon>
        <taxon>Basidiomycota</taxon>
        <taxon>Agaricomycotina</taxon>
        <taxon>Agaricomycetes</taxon>
        <taxon>Agaricomycetidae</taxon>
        <taxon>Agaricales</taxon>
        <taxon>Marasmiineae</taxon>
        <taxon>Omphalotaceae</taxon>
        <taxon>Lentinula</taxon>
    </lineage>
</organism>
<gene>
    <name evidence="3" type="ORF">LENED_000275</name>
</gene>
<proteinExistence type="predicted"/>
<evidence type="ECO:0000313" key="4">
    <source>
        <dbReference type="Proteomes" id="UP000188533"/>
    </source>
</evidence>
<feature type="transmembrane region" description="Helical" evidence="2">
    <location>
        <begin position="159"/>
        <end position="182"/>
    </location>
</feature>
<evidence type="ECO:0000313" key="3">
    <source>
        <dbReference type="EMBL" id="GAV98864.1"/>
    </source>
</evidence>
<feature type="transmembrane region" description="Helical" evidence="2">
    <location>
        <begin position="110"/>
        <end position="132"/>
    </location>
</feature>
<evidence type="ECO:0000256" key="1">
    <source>
        <dbReference type="SAM" id="MobiDB-lite"/>
    </source>
</evidence>
<feature type="transmembrane region" description="Helical" evidence="2">
    <location>
        <begin position="29"/>
        <end position="47"/>
    </location>
</feature>
<feature type="transmembrane region" description="Helical" evidence="2">
    <location>
        <begin position="203"/>
        <end position="225"/>
    </location>
</feature>
<keyword evidence="2" id="KW-0812">Transmembrane</keyword>
<keyword evidence="2" id="KW-1133">Transmembrane helix</keyword>
<dbReference type="Proteomes" id="UP000188533">
    <property type="component" value="Unassembled WGS sequence"/>
</dbReference>
<protein>
    <recommendedName>
        <fullName evidence="5">Pheromone receptor</fullName>
    </recommendedName>
</protein>
<evidence type="ECO:0008006" key="5">
    <source>
        <dbReference type="Google" id="ProtNLM"/>
    </source>
</evidence>
<reference evidence="3 4" key="1">
    <citation type="submission" date="2016-08" db="EMBL/GenBank/DDBJ databases">
        <authorList>
            <consortium name="Lentinula edodes genome sequencing consortium"/>
            <person name="Sakamoto Y."/>
            <person name="Nakade K."/>
            <person name="Sato S."/>
            <person name="Yoshida Y."/>
            <person name="Miyazaki K."/>
            <person name="Natsume S."/>
            <person name="Konno N."/>
        </authorList>
    </citation>
    <scope>NUCLEOTIDE SEQUENCE [LARGE SCALE GENOMIC DNA]</scope>
    <source>
        <strain evidence="3 4">NBRC 111202</strain>
    </source>
</reference>
<reference evidence="3 4" key="2">
    <citation type="submission" date="2017-02" db="EMBL/GenBank/DDBJ databases">
        <title>A genome survey and senescence transcriptome analysis in Lentinula edodes.</title>
        <authorList>
            <person name="Sakamoto Y."/>
            <person name="Nakade K."/>
            <person name="Sato S."/>
            <person name="Yoshida Y."/>
            <person name="Miyazaki K."/>
            <person name="Natsume S."/>
            <person name="Konno N."/>
        </authorList>
    </citation>
    <scope>NUCLEOTIDE SEQUENCE [LARGE SCALE GENOMIC DNA]</scope>
    <source>
        <strain evidence="3 4">NBRC 111202</strain>
    </source>
</reference>
<sequence>MNKSGEVGTILLLLTYFFSKNVHRHPTLVNFWITWLIYSVSYTLLLYDKQQYTNPDTLCRVQAAMVDGSPSLVVTAGLVAVIQIWKKVHRPPNSIYKLTLTAKQKSRISLVLFLFVPYMVFLVFSIGSALVGRKDFSLTNPMNGLYCSLHVDGFSRYSIPAYCTVVMTFLLGFEVAISYKYWRTRATTARAFTLLKRDLPFSLILRMLLFSVVSVMVISIGIIYMSNWLVPWPYMMQATLPLFSLKLLQITEMAISESNLARLPPVGILEIASASGSRTRFSSAPSSAVERGTVSGEETV</sequence>
<comment type="caution">
    <text evidence="3">The sequence shown here is derived from an EMBL/GenBank/DDBJ whole genome shotgun (WGS) entry which is preliminary data.</text>
</comment>
<dbReference type="AlphaFoldDB" id="A0A1Q3DV35"/>
<accession>A0A1Q3DV35</accession>
<feature type="region of interest" description="Disordered" evidence="1">
    <location>
        <begin position="279"/>
        <end position="300"/>
    </location>
</feature>
<evidence type="ECO:0000256" key="2">
    <source>
        <dbReference type="SAM" id="Phobius"/>
    </source>
</evidence>
<keyword evidence="2" id="KW-0472">Membrane</keyword>
<dbReference type="EMBL" id="BDGU01000005">
    <property type="protein sequence ID" value="GAV98864.1"/>
    <property type="molecule type" value="Genomic_DNA"/>
</dbReference>
<dbReference type="STRING" id="5353.A0A1Q3DV35"/>